<dbReference type="Gene3D" id="1.10.10.10">
    <property type="entry name" value="Winged helix-like DNA-binding domain superfamily/Winged helix DNA-binding domain"/>
    <property type="match status" value="1"/>
</dbReference>
<dbReference type="OrthoDB" id="3678480at2"/>
<dbReference type="EMBL" id="CP021121">
    <property type="protein sequence ID" value="ARQ69870.1"/>
    <property type="molecule type" value="Genomic_DNA"/>
</dbReference>
<dbReference type="InterPro" id="IPR013325">
    <property type="entry name" value="RNA_pol_sigma_r2"/>
</dbReference>
<dbReference type="GO" id="GO:0006352">
    <property type="term" value="P:DNA-templated transcription initiation"/>
    <property type="evidence" value="ECO:0007669"/>
    <property type="project" value="InterPro"/>
</dbReference>
<dbReference type="PANTHER" id="PTHR43133:SF50">
    <property type="entry name" value="ECF RNA POLYMERASE SIGMA FACTOR SIGM"/>
    <property type="match status" value="1"/>
</dbReference>
<dbReference type="InterPro" id="IPR014284">
    <property type="entry name" value="RNA_pol_sigma-70_dom"/>
</dbReference>
<name>A0A1W7CZY2_9ACTN</name>
<evidence type="ECO:0000259" key="6">
    <source>
        <dbReference type="Pfam" id="PF04542"/>
    </source>
</evidence>
<dbReference type="SUPFAM" id="SSF88946">
    <property type="entry name" value="Sigma2 domain of RNA polymerase sigma factors"/>
    <property type="match status" value="1"/>
</dbReference>
<dbReference type="InterPro" id="IPR007627">
    <property type="entry name" value="RNA_pol_sigma70_r2"/>
</dbReference>
<dbReference type="Pfam" id="PF04542">
    <property type="entry name" value="Sigma70_r2"/>
    <property type="match status" value="1"/>
</dbReference>
<reference evidence="8 9" key="1">
    <citation type="submission" date="2017-05" db="EMBL/GenBank/DDBJ databases">
        <title>Complete genome sequence of Streptomyces sp. SCSIO 03032 revealed the diverse biosynthetic pathways for its bioactive secondary metabolites.</title>
        <authorList>
            <person name="Ma L."/>
            <person name="Zhu Y."/>
            <person name="Zhang W."/>
            <person name="Zhang G."/>
            <person name="Tian X."/>
            <person name="Zhang S."/>
            <person name="Zhang C."/>
        </authorList>
    </citation>
    <scope>NUCLEOTIDE SEQUENCE [LARGE SCALE GENOMIC DNA]</scope>
    <source>
        <strain evidence="8 9">SCSIO 03032</strain>
    </source>
</reference>
<feature type="domain" description="RNA polymerase sigma-70 region 2" evidence="6">
    <location>
        <begin position="19"/>
        <end position="76"/>
    </location>
</feature>
<dbReference type="Proteomes" id="UP000194218">
    <property type="component" value="Chromosome"/>
</dbReference>
<evidence type="ECO:0000256" key="1">
    <source>
        <dbReference type="ARBA" id="ARBA00010641"/>
    </source>
</evidence>
<dbReference type="KEGG" id="smao:CAG99_14235"/>
<organism evidence="8 9">
    <name type="scientific">Streptomyces marincola</name>
    <dbReference type="NCBI Taxonomy" id="2878388"/>
    <lineage>
        <taxon>Bacteria</taxon>
        <taxon>Bacillati</taxon>
        <taxon>Actinomycetota</taxon>
        <taxon>Actinomycetes</taxon>
        <taxon>Kitasatosporales</taxon>
        <taxon>Streptomycetaceae</taxon>
        <taxon>Streptomyces</taxon>
    </lineage>
</organism>
<keyword evidence="3" id="KW-0731">Sigma factor</keyword>
<protein>
    <submittedName>
        <fullName evidence="8">SigE family RNA polymerase sigma factor</fullName>
    </submittedName>
</protein>
<evidence type="ECO:0000256" key="4">
    <source>
        <dbReference type="ARBA" id="ARBA00023125"/>
    </source>
</evidence>
<evidence type="ECO:0000313" key="9">
    <source>
        <dbReference type="Proteomes" id="UP000194218"/>
    </source>
</evidence>
<keyword evidence="2" id="KW-0805">Transcription regulation</keyword>
<evidence type="ECO:0000313" key="8">
    <source>
        <dbReference type="EMBL" id="ARQ69870.1"/>
    </source>
</evidence>
<dbReference type="InterPro" id="IPR014325">
    <property type="entry name" value="RNA_pol_sigma-E_actinobac"/>
</dbReference>
<dbReference type="InterPro" id="IPR013249">
    <property type="entry name" value="RNA_pol_sigma70_r4_t2"/>
</dbReference>
<evidence type="ECO:0000256" key="2">
    <source>
        <dbReference type="ARBA" id="ARBA00023015"/>
    </source>
</evidence>
<keyword evidence="5" id="KW-0804">Transcription</keyword>
<dbReference type="PANTHER" id="PTHR43133">
    <property type="entry name" value="RNA POLYMERASE ECF-TYPE SIGMA FACTO"/>
    <property type="match status" value="1"/>
</dbReference>
<sequence length="172" mass="19730">MRESVEADFRSFMTSRWTRLLRTAYLLAGNHHDAEDLAQTALTKAYCGWERVRRADDPDAYVWRIMINVHRDRLRGIKLREWLTSWLPERAAADGSERVVVRGALMQALGRLSPKQRAVVVLRYLEDRSETEVAALLGMGVGTVRTHSARGLRRLREDSALSENIAREVVTR</sequence>
<dbReference type="Gene3D" id="1.10.1740.10">
    <property type="match status" value="1"/>
</dbReference>
<keyword evidence="4" id="KW-0238">DNA-binding</keyword>
<dbReference type="SUPFAM" id="SSF88659">
    <property type="entry name" value="Sigma3 and sigma4 domains of RNA polymerase sigma factors"/>
    <property type="match status" value="1"/>
</dbReference>
<dbReference type="InterPro" id="IPR013324">
    <property type="entry name" value="RNA_pol_sigma_r3/r4-like"/>
</dbReference>
<dbReference type="AlphaFoldDB" id="A0A1W7CZY2"/>
<dbReference type="GO" id="GO:0003677">
    <property type="term" value="F:DNA binding"/>
    <property type="evidence" value="ECO:0007669"/>
    <property type="project" value="UniProtKB-KW"/>
</dbReference>
<evidence type="ECO:0000256" key="3">
    <source>
        <dbReference type="ARBA" id="ARBA00023082"/>
    </source>
</evidence>
<accession>A0A1W7CZY2</accession>
<proteinExistence type="inferred from homology"/>
<dbReference type="InterPro" id="IPR036388">
    <property type="entry name" value="WH-like_DNA-bd_sf"/>
</dbReference>
<dbReference type="InterPro" id="IPR039425">
    <property type="entry name" value="RNA_pol_sigma-70-like"/>
</dbReference>
<evidence type="ECO:0000256" key="5">
    <source>
        <dbReference type="ARBA" id="ARBA00023163"/>
    </source>
</evidence>
<dbReference type="GO" id="GO:0016987">
    <property type="term" value="F:sigma factor activity"/>
    <property type="evidence" value="ECO:0007669"/>
    <property type="project" value="UniProtKB-KW"/>
</dbReference>
<comment type="similarity">
    <text evidence="1">Belongs to the sigma-70 factor family. ECF subfamily.</text>
</comment>
<feature type="domain" description="RNA polymerase sigma factor 70 region 4 type 2" evidence="7">
    <location>
        <begin position="103"/>
        <end position="155"/>
    </location>
</feature>
<keyword evidence="9" id="KW-1185">Reference proteome</keyword>
<dbReference type="RefSeq" id="WP_086159737.1">
    <property type="nucleotide sequence ID" value="NZ_CP021121.1"/>
</dbReference>
<dbReference type="Pfam" id="PF08281">
    <property type="entry name" value="Sigma70_r4_2"/>
    <property type="match status" value="1"/>
</dbReference>
<evidence type="ECO:0000259" key="7">
    <source>
        <dbReference type="Pfam" id="PF08281"/>
    </source>
</evidence>
<dbReference type="NCBIfam" id="TIGR02983">
    <property type="entry name" value="SigE-fam_strep"/>
    <property type="match status" value="1"/>
</dbReference>
<gene>
    <name evidence="8" type="ORF">CAG99_14235</name>
</gene>
<dbReference type="NCBIfam" id="TIGR02937">
    <property type="entry name" value="sigma70-ECF"/>
    <property type="match status" value="1"/>
</dbReference>
<dbReference type="CDD" id="cd06171">
    <property type="entry name" value="Sigma70_r4"/>
    <property type="match status" value="1"/>
</dbReference>